<keyword evidence="1" id="KW-0472">Membrane</keyword>
<sequence>MNRSSQAKLIRIFRKIHRISGLNLVIFILVIAISGILLGWKKNSNGYILPPTQKGTTTEVSNWLSFDSLKTIACQTMFDSVGPALPVKINKIDARPDKGVVKFVFDGHYKGIQLDAATGEVLQVATRRSDLIENIHDGSVLDKAFGTGSGIIKIIYTSIMGVSLVAFSITGLWIWYGPKKIKNRKRARKK</sequence>
<dbReference type="AlphaFoldDB" id="A0A0S2I029"/>
<dbReference type="KEGG" id="blq:L21SP5_02049"/>
<feature type="transmembrane region" description="Helical" evidence="1">
    <location>
        <begin position="154"/>
        <end position="176"/>
    </location>
</feature>
<dbReference type="RefSeq" id="WP_057953124.1">
    <property type="nucleotide sequence ID" value="NZ_CP013118.1"/>
</dbReference>
<dbReference type="Proteomes" id="UP000064893">
    <property type="component" value="Chromosome"/>
</dbReference>
<evidence type="ECO:0000313" key="3">
    <source>
        <dbReference type="Proteomes" id="UP000064893"/>
    </source>
</evidence>
<keyword evidence="1" id="KW-1133">Transmembrane helix</keyword>
<dbReference type="Pfam" id="PF03929">
    <property type="entry name" value="PepSY_TM"/>
    <property type="match status" value="1"/>
</dbReference>
<keyword evidence="3" id="KW-1185">Reference proteome</keyword>
<protein>
    <submittedName>
        <fullName evidence="2">Putative iron-regulated membrane protein</fullName>
    </submittedName>
</protein>
<dbReference type="OrthoDB" id="271465at2"/>
<accession>A0A0S2I029</accession>
<evidence type="ECO:0000256" key="1">
    <source>
        <dbReference type="SAM" id="Phobius"/>
    </source>
</evidence>
<name>A0A0S2I029_9BACT</name>
<dbReference type="InterPro" id="IPR005625">
    <property type="entry name" value="PepSY-ass_TM"/>
</dbReference>
<keyword evidence="1" id="KW-0812">Transmembrane</keyword>
<dbReference type="STRING" id="1307839.L21SP5_02049"/>
<gene>
    <name evidence="2" type="ORF">L21SP5_02049</name>
</gene>
<evidence type="ECO:0000313" key="2">
    <source>
        <dbReference type="EMBL" id="ALO15688.1"/>
    </source>
</evidence>
<feature type="transmembrane region" description="Helical" evidence="1">
    <location>
        <begin position="21"/>
        <end position="40"/>
    </location>
</feature>
<reference evidence="2 3" key="1">
    <citation type="submission" date="2015-11" db="EMBL/GenBank/DDBJ databases">
        <title>Description and complete genome sequence of a novel strain predominating in hypersaline microbial mats and representing a new family of the Bacteriodetes phylum.</title>
        <authorList>
            <person name="Spring S."/>
            <person name="Bunk B."/>
            <person name="Sproer C."/>
            <person name="Klenk H.-P."/>
        </authorList>
    </citation>
    <scope>NUCLEOTIDE SEQUENCE [LARGE SCALE GENOMIC DNA]</scope>
    <source>
        <strain evidence="2 3">L21-Spi-D4</strain>
    </source>
</reference>
<proteinExistence type="predicted"/>
<dbReference type="EMBL" id="CP013118">
    <property type="protein sequence ID" value="ALO15688.1"/>
    <property type="molecule type" value="Genomic_DNA"/>
</dbReference>
<organism evidence="2 3">
    <name type="scientific">Salinivirga cyanobacteriivorans</name>
    <dbReference type="NCBI Taxonomy" id="1307839"/>
    <lineage>
        <taxon>Bacteria</taxon>
        <taxon>Pseudomonadati</taxon>
        <taxon>Bacteroidota</taxon>
        <taxon>Bacteroidia</taxon>
        <taxon>Bacteroidales</taxon>
        <taxon>Salinivirgaceae</taxon>
        <taxon>Salinivirga</taxon>
    </lineage>
</organism>